<dbReference type="InterPro" id="IPR035684">
    <property type="entry name" value="ArgRS_core"/>
</dbReference>
<keyword evidence="4 9" id="KW-0547">Nucleotide-binding</keyword>
<dbReference type="CDD" id="cd07956">
    <property type="entry name" value="Anticodon_Ia_Arg"/>
    <property type="match status" value="1"/>
</dbReference>
<dbReference type="Proteomes" id="UP001172778">
    <property type="component" value="Unassembled WGS sequence"/>
</dbReference>
<evidence type="ECO:0000259" key="11">
    <source>
        <dbReference type="SMART" id="SM00836"/>
    </source>
</evidence>
<evidence type="ECO:0000256" key="1">
    <source>
        <dbReference type="ARBA" id="ARBA00005594"/>
    </source>
</evidence>
<dbReference type="Gene3D" id="1.10.730.10">
    <property type="entry name" value="Isoleucyl-tRNA Synthetase, Domain 1"/>
    <property type="match status" value="1"/>
</dbReference>
<evidence type="ECO:0000256" key="3">
    <source>
        <dbReference type="ARBA" id="ARBA00022598"/>
    </source>
</evidence>
<reference evidence="13" key="1">
    <citation type="submission" date="2023-03" db="EMBL/GenBank/DDBJ databases">
        <title>Chitinimonas shenzhenensis gen. nov., sp. nov., a novel member of family Burkholderiaceae isolated from activated sludge collected in Shen Zhen, China.</title>
        <authorList>
            <person name="Wang X."/>
        </authorList>
    </citation>
    <scope>NUCLEOTIDE SEQUENCE</scope>
    <source>
        <strain evidence="13">DQS-5</strain>
    </source>
</reference>
<evidence type="ECO:0000256" key="5">
    <source>
        <dbReference type="ARBA" id="ARBA00022840"/>
    </source>
</evidence>
<dbReference type="NCBIfam" id="TIGR00456">
    <property type="entry name" value="argS"/>
    <property type="match status" value="1"/>
</dbReference>
<dbReference type="PROSITE" id="PS00178">
    <property type="entry name" value="AA_TRNA_LIGASE_I"/>
    <property type="match status" value="1"/>
</dbReference>
<evidence type="ECO:0000256" key="4">
    <source>
        <dbReference type="ARBA" id="ARBA00022741"/>
    </source>
</evidence>
<dbReference type="Gene3D" id="3.30.1360.70">
    <property type="entry name" value="Arginyl tRNA synthetase N-terminal domain"/>
    <property type="match status" value="1"/>
</dbReference>
<dbReference type="SUPFAM" id="SSF52374">
    <property type="entry name" value="Nucleotidylyl transferase"/>
    <property type="match status" value="1"/>
</dbReference>
<dbReference type="RefSeq" id="WP_284099128.1">
    <property type="nucleotide sequence ID" value="NZ_JARRAF010000002.1"/>
</dbReference>
<dbReference type="InterPro" id="IPR008909">
    <property type="entry name" value="DALR_anticod-bd"/>
</dbReference>
<dbReference type="PANTHER" id="PTHR11956">
    <property type="entry name" value="ARGINYL-TRNA SYNTHETASE"/>
    <property type="match status" value="1"/>
</dbReference>
<dbReference type="InterPro" id="IPR036695">
    <property type="entry name" value="Arg-tRNA-synth_N_sf"/>
</dbReference>
<evidence type="ECO:0000313" key="13">
    <source>
        <dbReference type="EMBL" id="MDK2122840.1"/>
    </source>
</evidence>
<keyword evidence="7 9" id="KW-0030">Aminoacyl-tRNA synthetase</keyword>
<dbReference type="Pfam" id="PF05746">
    <property type="entry name" value="DALR_1"/>
    <property type="match status" value="1"/>
</dbReference>
<dbReference type="Gene3D" id="3.40.50.620">
    <property type="entry name" value="HUPs"/>
    <property type="match status" value="1"/>
</dbReference>
<evidence type="ECO:0000259" key="12">
    <source>
        <dbReference type="SMART" id="SM01016"/>
    </source>
</evidence>
<feature type="domain" description="DALR anticodon binding" evidence="11">
    <location>
        <begin position="461"/>
        <end position="574"/>
    </location>
</feature>
<dbReference type="Pfam" id="PF03485">
    <property type="entry name" value="Arg_tRNA_synt_N"/>
    <property type="match status" value="1"/>
</dbReference>
<evidence type="ECO:0000313" key="14">
    <source>
        <dbReference type="Proteomes" id="UP001172778"/>
    </source>
</evidence>
<feature type="short sequence motif" description="'HIGH' region" evidence="9">
    <location>
        <begin position="123"/>
        <end position="133"/>
    </location>
</feature>
<dbReference type="InterPro" id="IPR001412">
    <property type="entry name" value="aa-tRNA-synth_I_CS"/>
</dbReference>
<keyword evidence="5 9" id="KW-0067">ATP-binding</keyword>
<dbReference type="InterPro" id="IPR009080">
    <property type="entry name" value="tRNAsynth_Ia_anticodon-bd"/>
</dbReference>
<comment type="catalytic activity">
    <reaction evidence="8 9">
        <text>tRNA(Arg) + L-arginine + ATP = L-arginyl-tRNA(Arg) + AMP + diphosphate</text>
        <dbReference type="Rhea" id="RHEA:20301"/>
        <dbReference type="Rhea" id="RHEA-COMP:9658"/>
        <dbReference type="Rhea" id="RHEA-COMP:9673"/>
        <dbReference type="ChEBI" id="CHEBI:30616"/>
        <dbReference type="ChEBI" id="CHEBI:32682"/>
        <dbReference type="ChEBI" id="CHEBI:33019"/>
        <dbReference type="ChEBI" id="CHEBI:78442"/>
        <dbReference type="ChEBI" id="CHEBI:78513"/>
        <dbReference type="ChEBI" id="CHEBI:456215"/>
        <dbReference type="EC" id="6.1.1.19"/>
    </reaction>
</comment>
<evidence type="ECO:0000256" key="8">
    <source>
        <dbReference type="ARBA" id="ARBA00049339"/>
    </source>
</evidence>
<keyword evidence="14" id="KW-1185">Reference proteome</keyword>
<comment type="similarity">
    <text evidence="1 9 10">Belongs to the class-I aminoacyl-tRNA synthetase family.</text>
</comment>
<evidence type="ECO:0000256" key="2">
    <source>
        <dbReference type="ARBA" id="ARBA00022490"/>
    </source>
</evidence>
<comment type="caution">
    <text evidence="13">The sequence shown here is derived from an EMBL/GenBank/DDBJ whole genome shotgun (WGS) entry which is preliminary data.</text>
</comment>
<dbReference type="PANTHER" id="PTHR11956:SF5">
    <property type="entry name" value="ARGININE--TRNA LIGASE, CYTOPLASMIC"/>
    <property type="match status" value="1"/>
</dbReference>
<protein>
    <recommendedName>
        <fullName evidence="9">Arginine--tRNA ligase</fullName>
        <ecNumber evidence="9">6.1.1.19</ecNumber>
    </recommendedName>
    <alternativeName>
        <fullName evidence="9">Arginyl-tRNA synthetase</fullName>
        <shortName evidence="9">ArgRS</shortName>
    </alternativeName>
</protein>
<evidence type="ECO:0000256" key="7">
    <source>
        <dbReference type="ARBA" id="ARBA00023146"/>
    </source>
</evidence>
<dbReference type="EMBL" id="JARRAF010000002">
    <property type="protein sequence ID" value="MDK2122840.1"/>
    <property type="molecule type" value="Genomic_DNA"/>
</dbReference>
<dbReference type="SMART" id="SM01016">
    <property type="entry name" value="Arg_tRNA_synt_N"/>
    <property type="match status" value="1"/>
</dbReference>
<sequence length="574" mass="62893">MTTLHELLTSRCAAAMLAAGAPADCPALLQTASRPEYGDYQANGIMAAAKRLKLNPRELAQKVVDALDLKDIADEVSIAGPGFINIRLSPAFLAKQTELAFTDTKLGVPMPAQQKVMVEYSSPNLAKEMHVGHLRSTIIGDALARIMQFLGHEVITQNHVGDWGTQFGMLIAHFLEVRNSGSAEFALTDLEAFYREAKKRFDAEPEFANLSRDYVVRLQGGDTEVLALWQQFLAISMEHCDAVYRKLGVLLDRDSVRGESAYNDDLPKVVADLATLGMLQESEGAQCVFLDEFKNKEGAPLPLIVQKSDGGYLYASTDLAAIRYRTRSLQLDRVLYVVDVRQGLHFQQVFGAAKKAGFAPAAMSLEHIAFGTMLGEDGKPFKTRSGDLVKLVELLEEAENRAFEVVSQKNPDLDESRRREIAHTVGIAAVKYADLSKNRTGDYVFSWDTMLALDGNTAPYLQYAHARICSILRKAEVDFSNASVALADPAERNLALELARFGEVVHGVGREAMPHLLAAYLYGLSGQFMRFYEACPVLKAEPAISASRLKLSALTAKILAAGLNMLGIEAPESM</sequence>
<dbReference type="SMART" id="SM00836">
    <property type="entry name" value="DALR_1"/>
    <property type="match status" value="1"/>
</dbReference>
<dbReference type="GO" id="GO:0004814">
    <property type="term" value="F:arginine-tRNA ligase activity"/>
    <property type="evidence" value="ECO:0007669"/>
    <property type="project" value="UniProtKB-EC"/>
</dbReference>
<comment type="subcellular location">
    <subcellularLocation>
        <location evidence="9">Cytoplasm</location>
    </subcellularLocation>
</comment>
<feature type="domain" description="Arginyl tRNA synthetase N-terminal" evidence="12">
    <location>
        <begin position="2"/>
        <end position="88"/>
    </location>
</feature>
<gene>
    <name evidence="9 13" type="primary">argS</name>
    <name evidence="13" type="ORF">PZA18_02115</name>
</gene>
<dbReference type="Pfam" id="PF00750">
    <property type="entry name" value="tRNA-synt_1d"/>
    <property type="match status" value="1"/>
</dbReference>
<evidence type="ECO:0000256" key="10">
    <source>
        <dbReference type="RuleBase" id="RU363038"/>
    </source>
</evidence>
<keyword evidence="3 9" id="KW-0436">Ligase</keyword>
<accession>A0ABT7DRZ6</accession>
<dbReference type="InterPro" id="IPR014729">
    <property type="entry name" value="Rossmann-like_a/b/a_fold"/>
</dbReference>
<dbReference type="InterPro" id="IPR001278">
    <property type="entry name" value="Arg-tRNA-ligase"/>
</dbReference>
<dbReference type="SUPFAM" id="SSF47323">
    <property type="entry name" value="Anticodon-binding domain of a subclass of class I aminoacyl-tRNA synthetases"/>
    <property type="match status" value="1"/>
</dbReference>
<dbReference type="SUPFAM" id="SSF55190">
    <property type="entry name" value="Arginyl-tRNA synthetase (ArgRS), N-terminal 'additional' domain"/>
    <property type="match status" value="1"/>
</dbReference>
<name>A0ABT7DRZ6_9NEIS</name>
<proteinExistence type="inferred from homology"/>
<dbReference type="CDD" id="cd00671">
    <property type="entry name" value="ArgRS_core"/>
    <property type="match status" value="1"/>
</dbReference>
<evidence type="ECO:0000256" key="6">
    <source>
        <dbReference type="ARBA" id="ARBA00022917"/>
    </source>
</evidence>
<dbReference type="PRINTS" id="PR01038">
    <property type="entry name" value="TRNASYNTHARG"/>
</dbReference>
<dbReference type="HAMAP" id="MF_00123">
    <property type="entry name" value="Arg_tRNA_synth"/>
    <property type="match status" value="1"/>
</dbReference>
<dbReference type="EC" id="6.1.1.19" evidence="9"/>
<evidence type="ECO:0000256" key="9">
    <source>
        <dbReference type="HAMAP-Rule" id="MF_00123"/>
    </source>
</evidence>
<keyword evidence="6 9" id="KW-0648">Protein biosynthesis</keyword>
<keyword evidence="2 9" id="KW-0963">Cytoplasm</keyword>
<dbReference type="InterPro" id="IPR005148">
    <property type="entry name" value="Arg-tRNA-synth_N"/>
</dbReference>
<comment type="subunit">
    <text evidence="9">Monomer.</text>
</comment>
<organism evidence="13 14">
    <name type="scientific">Parachitinimonas caeni</name>
    <dbReference type="NCBI Taxonomy" id="3031301"/>
    <lineage>
        <taxon>Bacteria</taxon>
        <taxon>Pseudomonadati</taxon>
        <taxon>Pseudomonadota</taxon>
        <taxon>Betaproteobacteria</taxon>
        <taxon>Neisseriales</taxon>
        <taxon>Chitinibacteraceae</taxon>
        <taxon>Parachitinimonas</taxon>
    </lineage>
</organism>